<gene>
    <name evidence="2" type="ORF">TELCIR_07026</name>
</gene>
<dbReference type="AlphaFoldDB" id="A0A2G9UMY0"/>
<dbReference type="EMBL" id="KZ346059">
    <property type="protein sequence ID" value="PIO71082.1"/>
    <property type="molecule type" value="Genomic_DNA"/>
</dbReference>
<evidence type="ECO:0000313" key="2">
    <source>
        <dbReference type="EMBL" id="PIO71082.1"/>
    </source>
</evidence>
<organism evidence="2 3">
    <name type="scientific">Teladorsagia circumcincta</name>
    <name type="common">Brown stomach worm</name>
    <name type="synonym">Ostertagia circumcincta</name>
    <dbReference type="NCBI Taxonomy" id="45464"/>
    <lineage>
        <taxon>Eukaryota</taxon>
        <taxon>Metazoa</taxon>
        <taxon>Ecdysozoa</taxon>
        <taxon>Nematoda</taxon>
        <taxon>Chromadorea</taxon>
        <taxon>Rhabditida</taxon>
        <taxon>Rhabditina</taxon>
        <taxon>Rhabditomorpha</taxon>
        <taxon>Strongyloidea</taxon>
        <taxon>Trichostrongylidae</taxon>
        <taxon>Teladorsagia</taxon>
    </lineage>
</organism>
<evidence type="ECO:0000256" key="1">
    <source>
        <dbReference type="SAM" id="MobiDB-lite"/>
    </source>
</evidence>
<keyword evidence="3" id="KW-1185">Reference proteome</keyword>
<accession>A0A2G9UMY0</accession>
<sequence>MWRYVPRKYAPLCDICCFIPTGAARHHSRCLKYVVESCRDYLEGLTLSNAQMKTKKVRPGKKERAVVAGLAKRSKKMQSSSKKTKLLLKYKKR</sequence>
<evidence type="ECO:0000313" key="3">
    <source>
        <dbReference type="Proteomes" id="UP000230423"/>
    </source>
</evidence>
<dbReference type="Proteomes" id="UP000230423">
    <property type="component" value="Unassembled WGS sequence"/>
</dbReference>
<feature type="compositionally biased region" description="Basic residues" evidence="1">
    <location>
        <begin position="72"/>
        <end position="93"/>
    </location>
</feature>
<name>A0A2G9UMY0_TELCI</name>
<protein>
    <submittedName>
        <fullName evidence="2">Uncharacterized protein</fullName>
    </submittedName>
</protein>
<reference evidence="2 3" key="1">
    <citation type="submission" date="2015-09" db="EMBL/GenBank/DDBJ databases">
        <title>Draft genome of the parasitic nematode Teladorsagia circumcincta isolate WARC Sus (inbred).</title>
        <authorList>
            <person name="Mitreva M."/>
        </authorList>
    </citation>
    <scope>NUCLEOTIDE SEQUENCE [LARGE SCALE GENOMIC DNA]</scope>
    <source>
        <strain evidence="2 3">S</strain>
    </source>
</reference>
<proteinExistence type="predicted"/>
<feature type="region of interest" description="Disordered" evidence="1">
    <location>
        <begin position="53"/>
        <end position="93"/>
    </location>
</feature>